<dbReference type="SUPFAM" id="SSF55469">
    <property type="entry name" value="FMN-dependent nitroreductase-like"/>
    <property type="match status" value="2"/>
</dbReference>
<name>A0ABS2A986_9ACTN</name>
<gene>
    <name evidence="2" type="ORF">JIG36_12595</name>
</gene>
<dbReference type="PANTHER" id="PTHR23026">
    <property type="entry name" value="NADPH NITROREDUCTASE"/>
    <property type="match status" value="1"/>
</dbReference>
<comment type="caution">
    <text evidence="2">The sequence shown here is derived from an EMBL/GenBank/DDBJ whole genome shotgun (WGS) entry which is preliminary data.</text>
</comment>
<organism evidence="2 3">
    <name type="scientific">Paractinoplanes ovalisporus</name>
    <dbReference type="NCBI Taxonomy" id="2810368"/>
    <lineage>
        <taxon>Bacteria</taxon>
        <taxon>Bacillati</taxon>
        <taxon>Actinomycetota</taxon>
        <taxon>Actinomycetes</taxon>
        <taxon>Micromonosporales</taxon>
        <taxon>Micromonosporaceae</taxon>
        <taxon>Paractinoplanes</taxon>
    </lineage>
</organism>
<evidence type="ECO:0000313" key="2">
    <source>
        <dbReference type="EMBL" id="MBM2616396.1"/>
    </source>
</evidence>
<dbReference type="InterPro" id="IPR050627">
    <property type="entry name" value="Nitroreductase/BluB"/>
</dbReference>
<dbReference type="RefSeq" id="WP_203376291.1">
    <property type="nucleotide sequence ID" value="NZ_JAENHP010000003.1"/>
</dbReference>
<evidence type="ECO:0000259" key="1">
    <source>
        <dbReference type="Pfam" id="PF00881"/>
    </source>
</evidence>
<evidence type="ECO:0000313" key="3">
    <source>
        <dbReference type="Proteomes" id="UP000632138"/>
    </source>
</evidence>
<dbReference type="Proteomes" id="UP000632138">
    <property type="component" value="Unassembled WGS sequence"/>
</dbReference>
<dbReference type="Gene3D" id="3.40.109.10">
    <property type="entry name" value="NADH Oxidase"/>
    <property type="match status" value="2"/>
</dbReference>
<dbReference type="InterPro" id="IPR029479">
    <property type="entry name" value="Nitroreductase"/>
</dbReference>
<reference evidence="2 3" key="1">
    <citation type="submission" date="2021-01" db="EMBL/GenBank/DDBJ databases">
        <title>Actinoplanes sp. nov. LDG1-06 isolated from lichen.</title>
        <authorList>
            <person name="Saeng-In P."/>
            <person name="Phongsopitanun W."/>
            <person name="Kanchanasin P."/>
            <person name="Yuki M."/>
            <person name="Kudo T."/>
            <person name="Ohkuma M."/>
            <person name="Tanasupawat S."/>
        </authorList>
    </citation>
    <scope>NUCLEOTIDE SEQUENCE [LARGE SCALE GENOMIC DNA]</scope>
    <source>
        <strain evidence="2 3">LDG1-06</strain>
    </source>
</reference>
<dbReference type="PANTHER" id="PTHR23026:SF123">
    <property type="entry name" value="NAD(P)H NITROREDUCTASE RV3131-RELATED"/>
    <property type="match status" value="1"/>
</dbReference>
<dbReference type="InterPro" id="IPR000415">
    <property type="entry name" value="Nitroreductase-like"/>
</dbReference>
<feature type="domain" description="Nitroreductase" evidence="1">
    <location>
        <begin position="116"/>
        <end position="301"/>
    </location>
</feature>
<dbReference type="NCBIfam" id="NF047509">
    <property type="entry name" value="Rv3131_FMN_oxido"/>
    <property type="match status" value="1"/>
</dbReference>
<accession>A0ABS2A986</accession>
<proteinExistence type="predicted"/>
<dbReference type="EMBL" id="JAENHP010000003">
    <property type="protein sequence ID" value="MBM2616396.1"/>
    <property type="molecule type" value="Genomic_DNA"/>
</dbReference>
<sequence length="324" mass="35036">MATVDRKALTRWIEMATLAPSLHNSQPWRFRVDGDTVEVYADPARRLEVLDPEGREMIISVGAALFTLRAAIRAAGRIPAVAAFPDPGVPDLVARVRPGRIAEPGPDALELAAAIDRRHTSRRPFTAAVVPADAVDKLKEAAIHEGARLAVAGGASRTVIVSLGRAAADRLRRRGGYFAELNRWTRPVPGRLDGIPAHAIGPWDALERIPMRDFGVVDSQPSRRGEEFEAFPTITVLTTVGDAPAQWLQAGQALQRILLVATRLHLATTPISQPVEIPAIRDVLSDPRTGRWAQMVIRLGYGPPAAATPRRPVTEVLLAPASEV</sequence>
<protein>
    <submittedName>
        <fullName evidence="2">Nitroreductase family protein</fullName>
    </submittedName>
</protein>
<keyword evidence="3" id="KW-1185">Reference proteome</keyword>
<dbReference type="Pfam" id="PF00881">
    <property type="entry name" value="Nitroreductase"/>
    <property type="match status" value="1"/>
</dbReference>